<dbReference type="RefSeq" id="WP_341468893.1">
    <property type="nucleotide sequence ID" value="NZ_CP128399.1"/>
</dbReference>
<feature type="domain" description="PPM-type phosphatase" evidence="3">
    <location>
        <begin position="213"/>
        <end position="426"/>
    </location>
</feature>
<dbReference type="PANTHER" id="PTHR43156:SF2">
    <property type="entry name" value="STAGE II SPORULATION PROTEIN E"/>
    <property type="match status" value="1"/>
</dbReference>
<sequence length="472" mass="52754">MVLQQPENTKKTSSEKRLYWIIFGFGVISAFIALLVGLLANEETNSRKIWLQLLTATVVFAYVLIFDIPFLSRKFSNKVWVAGAIIISGTVFAFSTMTGLYLNILQVPLILAAGQRLNNGRLIVYLSTLASIILAAAELIFWLTGWNKAQPDIQIVVPVIVTLSSLGLTLVLYMGRQNLVIDHYKQEAESKASEMKIAHEIQSSLMPPNTITTDNWSMVARSVPAQEVGGDFYEYIPYLNKIGGIAVGDVAGKGIPAALQMAVVRTVFRIEARRRIFPSETIYSVNTALQAERGFGMVTMLYAFVDPTTNTLHLANAGHNYPIILNERLEEVAMPGLPLGIAEGVEYEERQIKIAPGTKVIFYTDGVVEAINVKNEMYGFDRFREAIKYYQHYETHEMIDRLFNEISDFTAGAPQSDDITIVVLQYLPVTAKTDPEEQKRDLELMFSGANPLKNSDKSVSEIEMETESINWI</sequence>
<feature type="transmembrane region" description="Helical" evidence="2">
    <location>
        <begin position="80"/>
        <end position="102"/>
    </location>
</feature>
<dbReference type="Pfam" id="PF07228">
    <property type="entry name" value="SpoIIE"/>
    <property type="match status" value="1"/>
</dbReference>
<evidence type="ECO:0000259" key="3">
    <source>
        <dbReference type="SMART" id="SM00331"/>
    </source>
</evidence>
<dbReference type="GO" id="GO:0016791">
    <property type="term" value="F:phosphatase activity"/>
    <property type="evidence" value="ECO:0007669"/>
    <property type="project" value="TreeGrafter"/>
</dbReference>
<keyword evidence="2" id="KW-1133">Transmembrane helix</keyword>
<keyword evidence="2" id="KW-0812">Transmembrane</keyword>
<feature type="transmembrane region" description="Helical" evidence="2">
    <location>
        <begin position="49"/>
        <end position="68"/>
    </location>
</feature>
<evidence type="ECO:0000313" key="6">
    <source>
        <dbReference type="Proteomes" id="UP000521676"/>
    </source>
</evidence>
<gene>
    <name evidence="4" type="ORF">HXX08_04490</name>
    <name evidence="5" type="ORF">OZ401_000246</name>
</gene>
<proteinExistence type="predicted"/>
<dbReference type="EMBL" id="JACATZ010000001">
    <property type="protein sequence ID" value="NWJ45119.1"/>
    <property type="molecule type" value="Genomic_DNA"/>
</dbReference>
<keyword evidence="2" id="KW-0472">Membrane</keyword>
<evidence type="ECO:0000313" key="5">
    <source>
        <dbReference type="EMBL" id="WJW66998.1"/>
    </source>
</evidence>
<feature type="transmembrane region" description="Helical" evidence="2">
    <location>
        <begin position="122"/>
        <end position="143"/>
    </location>
</feature>
<keyword evidence="1" id="KW-0378">Hydrolase</keyword>
<evidence type="ECO:0000256" key="1">
    <source>
        <dbReference type="ARBA" id="ARBA00022801"/>
    </source>
</evidence>
<dbReference type="Gene3D" id="3.60.40.10">
    <property type="entry name" value="PPM-type phosphatase domain"/>
    <property type="match status" value="1"/>
</dbReference>
<dbReference type="SUPFAM" id="SSF81606">
    <property type="entry name" value="PP2C-like"/>
    <property type="match status" value="1"/>
</dbReference>
<evidence type="ECO:0000313" key="7">
    <source>
        <dbReference type="Proteomes" id="UP001431572"/>
    </source>
</evidence>
<evidence type="ECO:0000256" key="2">
    <source>
        <dbReference type="SAM" id="Phobius"/>
    </source>
</evidence>
<keyword evidence="7" id="KW-1185">Reference proteome</keyword>
<dbReference type="InterPro" id="IPR001932">
    <property type="entry name" value="PPM-type_phosphatase-like_dom"/>
</dbReference>
<evidence type="ECO:0000313" key="4">
    <source>
        <dbReference type="EMBL" id="NWJ45119.1"/>
    </source>
</evidence>
<dbReference type="SMART" id="SM00331">
    <property type="entry name" value="PP2C_SIG"/>
    <property type="match status" value="1"/>
</dbReference>
<name>A0A8T7LZU5_9CHLR</name>
<dbReference type="EMBL" id="CP128399">
    <property type="protein sequence ID" value="WJW66998.1"/>
    <property type="molecule type" value="Genomic_DNA"/>
</dbReference>
<dbReference type="AlphaFoldDB" id="A0A8T7LZU5"/>
<protein>
    <submittedName>
        <fullName evidence="5">Serine/threonine-protein phosphatase</fullName>
    </submittedName>
    <submittedName>
        <fullName evidence="4">SpoIIE family protein phosphatase</fullName>
    </submittedName>
</protein>
<feature type="transmembrane region" description="Helical" evidence="2">
    <location>
        <begin position="155"/>
        <end position="175"/>
    </location>
</feature>
<dbReference type="InterPro" id="IPR036457">
    <property type="entry name" value="PPM-type-like_dom_sf"/>
</dbReference>
<feature type="transmembrane region" description="Helical" evidence="2">
    <location>
        <begin position="18"/>
        <end position="37"/>
    </location>
</feature>
<dbReference type="Proteomes" id="UP001431572">
    <property type="component" value="Chromosome 1"/>
</dbReference>
<dbReference type="PANTHER" id="PTHR43156">
    <property type="entry name" value="STAGE II SPORULATION PROTEIN E-RELATED"/>
    <property type="match status" value="1"/>
</dbReference>
<organism evidence="4 6">
    <name type="scientific">Candidatus Chlorohelix allophototropha</name>
    <dbReference type="NCBI Taxonomy" id="3003348"/>
    <lineage>
        <taxon>Bacteria</taxon>
        <taxon>Bacillati</taxon>
        <taxon>Chloroflexota</taxon>
        <taxon>Chloroflexia</taxon>
        <taxon>Candidatus Chloroheliales</taxon>
        <taxon>Candidatus Chloroheliaceae</taxon>
        <taxon>Candidatus Chlorohelix</taxon>
    </lineage>
</organism>
<dbReference type="Proteomes" id="UP000521676">
    <property type="component" value="Unassembled WGS sequence"/>
</dbReference>
<accession>A0A8T7LZU5</accession>
<dbReference type="InterPro" id="IPR052016">
    <property type="entry name" value="Bact_Sigma-Reg"/>
</dbReference>
<reference evidence="5" key="2">
    <citation type="journal article" date="2024" name="Nature">
        <title>Anoxygenic phototroph of the Chloroflexota uses a type I reaction centre.</title>
        <authorList>
            <person name="Tsuji J.M."/>
            <person name="Shaw N.A."/>
            <person name="Nagashima S."/>
            <person name="Venkiteswaran J.J."/>
            <person name="Schiff S.L."/>
            <person name="Watanabe T."/>
            <person name="Fukui M."/>
            <person name="Hanada S."/>
            <person name="Tank M."/>
            <person name="Neufeld J.D."/>
        </authorList>
    </citation>
    <scope>NUCLEOTIDE SEQUENCE</scope>
    <source>
        <strain evidence="5">L227-S17</strain>
    </source>
</reference>
<reference evidence="4 6" key="1">
    <citation type="submission" date="2020-06" db="EMBL/GenBank/DDBJ databases">
        <title>Anoxygenic phototrophic Chloroflexota member uses a Type I reaction center.</title>
        <authorList>
            <person name="Tsuji J.M."/>
            <person name="Shaw N.A."/>
            <person name="Nagashima S."/>
            <person name="Venkiteswaran J."/>
            <person name="Schiff S.L."/>
            <person name="Hanada S."/>
            <person name="Tank M."/>
            <person name="Neufeld J.D."/>
        </authorList>
    </citation>
    <scope>NUCLEOTIDE SEQUENCE [LARGE SCALE GENOMIC DNA]</scope>
    <source>
        <strain evidence="4">L227-S17</strain>
    </source>
</reference>